<dbReference type="AlphaFoldDB" id="A0A6I3KGS7"/>
<dbReference type="RefSeq" id="WP_154737759.1">
    <property type="nucleotide sequence ID" value="NZ_WMBQ01000001.1"/>
</dbReference>
<evidence type="ECO:0000313" key="1">
    <source>
        <dbReference type="EMBL" id="MTD93200.1"/>
    </source>
</evidence>
<keyword evidence="2" id="KW-1185">Reference proteome</keyword>
<dbReference type="EMBL" id="WMBQ01000001">
    <property type="protein sequence ID" value="MTD93200.1"/>
    <property type="molecule type" value="Genomic_DNA"/>
</dbReference>
<name>A0A6I3KGS7_9HYPH</name>
<accession>A0A6I3KGS7</accession>
<gene>
    <name evidence="1" type="ORF">GIW81_02495</name>
</gene>
<organism evidence="1 2">
    <name type="scientific">Hyphomicrobium album</name>
    <dbReference type="NCBI Taxonomy" id="2665159"/>
    <lineage>
        <taxon>Bacteria</taxon>
        <taxon>Pseudomonadati</taxon>
        <taxon>Pseudomonadota</taxon>
        <taxon>Alphaproteobacteria</taxon>
        <taxon>Hyphomicrobiales</taxon>
        <taxon>Hyphomicrobiaceae</taxon>
        <taxon>Hyphomicrobium</taxon>
    </lineage>
</organism>
<dbReference type="Proteomes" id="UP000440694">
    <property type="component" value="Unassembled WGS sequence"/>
</dbReference>
<protein>
    <submittedName>
        <fullName evidence="1">Uncharacterized protein</fullName>
    </submittedName>
</protein>
<sequence>MADELIPAEVRAFIQTYIQSIADLEALLFLARNVDAKWTAASVAKQLYIEEAQAAEVLERLCGEGLAQCQAGNFWFNNEPLGQRAIVERLADIYSQHLIPVTNLVHSRPAGARAFAAAFKFRKDR</sequence>
<comment type="caution">
    <text evidence="1">The sequence shown here is derived from an EMBL/GenBank/DDBJ whole genome shotgun (WGS) entry which is preliminary data.</text>
</comment>
<reference evidence="1 2" key="1">
    <citation type="submission" date="2019-11" db="EMBL/GenBank/DDBJ databases">
        <title>Identification of a novel strain.</title>
        <authorList>
            <person name="Xu Q."/>
            <person name="Wang G."/>
        </authorList>
    </citation>
    <scope>NUCLEOTIDE SEQUENCE [LARGE SCALE GENOMIC DNA]</scope>
    <source>
        <strain evidence="2">xq</strain>
    </source>
</reference>
<proteinExistence type="predicted"/>
<evidence type="ECO:0000313" key="2">
    <source>
        <dbReference type="Proteomes" id="UP000440694"/>
    </source>
</evidence>